<protein>
    <recommendedName>
        <fullName evidence="1">N-acetyltransferase domain-containing protein</fullName>
    </recommendedName>
</protein>
<dbReference type="EMBL" id="MHQC01000027">
    <property type="protein sequence ID" value="OGZ94799.1"/>
    <property type="molecule type" value="Genomic_DNA"/>
</dbReference>
<dbReference type="PROSITE" id="PS51186">
    <property type="entry name" value="GNAT"/>
    <property type="match status" value="1"/>
</dbReference>
<dbReference type="SUPFAM" id="SSF55729">
    <property type="entry name" value="Acyl-CoA N-acyltransferases (Nat)"/>
    <property type="match status" value="1"/>
</dbReference>
<dbReference type="Proteomes" id="UP000177152">
    <property type="component" value="Unassembled WGS sequence"/>
</dbReference>
<dbReference type="GO" id="GO:0016747">
    <property type="term" value="F:acyltransferase activity, transferring groups other than amino-acyl groups"/>
    <property type="evidence" value="ECO:0007669"/>
    <property type="project" value="InterPro"/>
</dbReference>
<dbReference type="CDD" id="cd04301">
    <property type="entry name" value="NAT_SF"/>
    <property type="match status" value="1"/>
</dbReference>
<reference evidence="2 3" key="1">
    <citation type="journal article" date="2016" name="Nat. Commun.">
        <title>Thousands of microbial genomes shed light on interconnected biogeochemical processes in an aquifer system.</title>
        <authorList>
            <person name="Anantharaman K."/>
            <person name="Brown C.T."/>
            <person name="Hug L.A."/>
            <person name="Sharon I."/>
            <person name="Castelle C.J."/>
            <person name="Probst A.J."/>
            <person name="Thomas B.C."/>
            <person name="Singh A."/>
            <person name="Wilkins M.J."/>
            <person name="Karaoz U."/>
            <person name="Brodie E.L."/>
            <person name="Williams K.H."/>
            <person name="Hubbard S.S."/>
            <person name="Banfield J.F."/>
        </authorList>
    </citation>
    <scope>NUCLEOTIDE SEQUENCE [LARGE SCALE GENOMIC DNA]</scope>
</reference>
<evidence type="ECO:0000313" key="3">
    <source>
        <dbReference type="Proteomes" id="UP000177152"/>
    </source>
</evidence>
<feature type="domain" description="N-acetyltransferase" evidence="1">
    <location>
        <begin position="25"/>
        <end position="171"/>
    </location>
</feature>
<dbReference type="AlphaFoldDB" id="A0A1G2K5T1"/>
<comment type="caution">
    <text evidence="2">The sequence shown here is derived from an EMBL/GenBank/DDBJ whole genome shotgun (WGS) entry which is preliminary data.</text>
</comment>
<sequence>MSEDMPKIEGRRSKEELPPCSVEVFDIKKARFDDVKDDVMKIEGLAFDGKGYEEDIMREDFENPQAVIILLRNKDSQQIIGYVDATPASEEVINIDSTALNPEYQRYGLVWEMMKELDEELKKRGYKYMTRDAKIEGGYAASVERFYGERIVEKSDHDSDYGPQRYMKIKF</sequence>
<evidence type="ECO:0000313" key="2">
    <source>
        <dbReference type="EMBL" id="OGZ94799.1"/>
    </source>
</evidence>
<dbReference type="Gene3D" id="3.40.630.30">
    <property type="match status" value="1"/>
</dbReference>
<name>A0A1G2K5T1_9BACT</name>
<dbReference type="Pfam" id="PF00583">
    <property type="entry name" value="Acetyltransf_1"/>
    <property type="match status" value="1"/>
</dbReference>
<dbReference type="InterPro" id="IPR000182">
    <property type="entry name" value="GNAT_dom"/>
</dbReference>
<evidence type="ECO:0000259" key="1">
    <source>
        <dbReference type="PROSITE" id="PS51186"/>
    </source>
</evidence>
<dbReference type="InterPro" id="IPR016181">
    <property type="entry name" value="Acyl_CoA_acyltransferase"/>
</dbReference>
<organism evidence="2 3">
    <name type="scientific">Candidatus Sungbacteria bacterium RIFCSPHIGHO2_01_FULL_47_32</name>
    <dbReference type="NCBI Taxonomy" id="1802264"/>
    <lineage>
        <taxon>Bacteria</taxon>
        <taxon>Candidatus Sungiibacteriota</taxon>
    </lineage>
</organism>
<gene>
    <name evidence="2" type="ORF">A2633_05785</name>
</gene>
<proteinExistence type="predicted"/>
<accession>A0A1G2K5T1</accession>